<dbReference type="Pfam" id="PF00072">
    <property type="entry name" value="Response_reg"/>
    <property type="match status" value="1"/>
</dbReference>
<dbReference type="Proteomes" id="UP000592780">
    <property type="component" value="Unassembled WGS sequence"/>
</dbReference>
<dbReference type="SUPFAM" id="SSF52172">
    <property type="entry name" value="CheY-like"/>
    <property type="match status" value="1"/>
</dbReference>
<feature type="domain" description="Response regulatory" evidence="3">
    <location>
        <begin position="2"/>
        <end position="116"/>
    </location>
</feature>
<keyword evidence="5" id="KW-1185">Reference proteome</keyword>
<dbReference type="RefSeq" id="WP_018435976.1">
    <property type="nucleotide sequence ID" value="NZ_JACHDD010000003.1"/>
</dbReference>
<keyword evidence="1 2" id="KW-0597">Phosphoprotein</keyword>
<evidence type="ECO:0000313" key="5">
    <source>
        <dbReference type="Proteomes" id="UP000592780"/>
    </source>
</evidence>
<dbReference type="EMBL" id="JACHDD010000003">
    <property type="protein sequence ID" value="MBB5423418.1"/>
    <property type="molecule type" value="Genomic_DNA"/>
</dbReference>
<evidence type="ECO:0000256" key="1">
    <source>
        <dbReference type="ARBA" id="ARBA00022553"/>
    </source>
</evidence>
<dbReference type="GO" id="GO:0000160">
    <property type="term" value="P:phosphorelay signal transduction system"/>
    <property type="evidence" value="ECO:0007669"/>
    <property type="project" value="InterPro"/>
</dbReference>
<evidence type="ECO:0000313" key="4">
    <source>
        <dbReference type="EMBL" id="MBB5423418.1"/>
    </source>
</evidence>
<dbReference type="InterPro" id="IPR011006">
    <property type="entry name" value="CheY-like_superfamily"/>
</dbReference>
<sequence>MRVTLVDDDEAVRESLSNLVRAFGYAVSVFSSAESFLASGVVDQTDCLLLDVSMPGMGGPALFRELKRLGKGVPVVFITAHKDGAFRNHLIAQGAYDCLFKPFSDTVLLATLKGAASK</sequence>
<evidence type="ECO:0000256" key="2">
    <source>
        <dbReference type="PROSITE-ProRule" id="PRU00169"/>
    </source>
</evidence>
<gene>
    <name evidence="4" type="ORF">HDG40_001562</name>
</gene>
<name>A0A7W8PML2_PARAM</name>
<dbReference type="PROSITE" id="PS50110">
    <property type="entry name" value="RESPONSE_REGULATORY"/>
    <property type="match status" value="1"/>
</dbReference>
<dbReference type="PANTHER" id="PTHR44591:SF25">
    <property type="entry name" value="CHEMOTAXIS TWO-COMPONENT RESPONSE REGULATOR"/>
    <property type="match status" value="1"/>
</dbReference>
<evidence type="ECO:0000259" key="3">
    <source>
        <dbReference type="PROSITE" id="PS50110"/>
    </source>
</evidence>
<dbReference type="InterPro" id="IPR001789">
    <property type="entry name" value="Sig_transdc_resp-reg_receiver"/>
</dbReference>
<dbReference type="InterPro" id="IPR050595">
    <property type="entry name" value="Bact_response_regulator"/>
</dbReference>
<comment type="caution">
    <text evidence="4">The sequence shown here is derived from an EMBL/GenBank/DDBJ whole genome shotgun (WGS) entry which is preliminary data.</text>
</comment>
<organism evidence="4 5">
    <name type="scientific">Paraburkholderia atlantica</name>
    <dbReference type="NCBI Taxonomy" id="2654982"/>
    <lineage>
        <taxon>Bacteria</taxon>
        <taxon>Pseudomonadati</taxon>
        <taxon>Pseudomonadota</taxon>
        <taxon>Betaproteobacteria</taxon>
        <taxon>Burkholderiales</taxon>
        <taxon>Burkholderiaceae</taxon>
        <taxon>Paraburkholderia</taxon>
    </lineage>
</organism>
<proteinExistence type="predicted"/>
<feature type="modified residue" description="4-aspartylphosphate" evidence="2">
    <location>
        <position position="51"/>
    </location>
</feature>
<dbReference type="OrthoDB" id="9103936at2"/>
<dbReference type="Gene3D" id="3.40.50.2300">
    <property type="match status" value="1"/>
</dbReference>
<dbReference type="SMART" id="SM00448">
    <property type="entry name" value="REC"/>
    <property type="match status" value="1"/>
</dbReference>
<dbReference type="PANTHER" id="PTHR44591">
    <property type="entry name" value="STRESS RESPONSE REGULATOR PROTEIN 1"/>
    <property type="match status" value="1"/>
</dbReference>
<reference evidence="4 5" key="1">
    <citation type="submission" date="2020-08" db="EMBL/GenBank/DDBJ databases">
        <title>Genomic Encyclopedia of Type Strains, Phase IV (KMG-V): Genome sequencing to study the core and pangenomes of soil and plant-associated prokaryotes.</title>
        <authorList>
            <person name="Whitman W."/>
        </authorList>
    </citation>
    <scope>NUCLEOTIDE SEQUENCE [LARGE SCALE GENOMIC DNA]</scope>
    <source>
        <strain evidence="4 5">JPY158</strain>
    </source>
</reference>
<accession>A0A7W8PML2</accession>
<protein>
    <submittedName>
        <fullName evidence="4">FixJ family two-component response regulator</fullName>
    </submittedName>
</protein>
<dbReference type="AlphaFoldDB" id="A0A7W8PML2"/>